<proteinExistence type="predicted"/>
<comment type="caution">
    <text evidence="1">The sequence shown here is derived from an EMBL/GenBank/DDBJ whole genome shotgun (WGS) entry which is preliminary data.</text>
</comment>
<name>A0ACA9MTW2_9GLOM</name>
<evidence type="ECO:0000313" key="1">
    <source>
        <dbReference type="EMBL" id="CAG8612170.1"/>
    </source>
</evidence>
<protein>
    <submittedName>
        <fullName evidence="1">29556_t:CDS:1</fullName>
    </submittedName>
</protein>
<gene>
    <name evidence="1" type="ORF">RPERSI_LOCUS6353</name>
</gene>
<reference evidence="1" key="1">
    <citation type="submission" date="2021-06" db="EMBL/GenBank/DDBJ databases">
        <authorList>
            <person name="Kallberg Y."/>
            <person name="Tangrot J."/>
            <person name="Rosling A."/>
        </authorList>
    </citation>
    <scope>NUCLEOTIDE SEQUENCE</scope>
    <source>
        <strain evidence="1">MA461A</strain>
    </source>
</reference>
<dbReference type="Proteomes" id="UP000789920">
    <property type="component" value="Unassembled WGS sequence"/>
</dbReference>
<sequence length="65" mass="7913">KIMSAFTIGVITTFLLIINLAEHGPEFFRNTFYCQNYEENYYSDVEDELDYYTEYDQYGDYDQYE</sequence>
<keyword evidence="2" id="KW-1185">Reference proteome</keyword>
<dbReference type="EMBL" id="CAJVQC010010040">
    <property type="protein sequence ID" value="CAG8612170.1"/>
    <property type="molecule type" value="Genomic_DNA"/>
</dbReference>
<accession>A0ACA9MTW2</accession>
<feature type="non-terminal residue" evidence="1">
    <location>
        <position position="1"/>
    </location>
</feature>
<evidence type="ECO:0000313" key="2">
    <source>
        <dbReference type="Proteomes" id="UP000789920"/>
    </source>
</evidence>
<organism evidence="1 2">
    <name type="scientific">Racocetra persica</name>
    <dbReference type="NCBI Taxonomy" id="160502"/>
    <lineage>
        <taxon>Eukaryota</taxon>
        <taxon>Fungi</taxon>
        <taxon>Fungi incertae sedis</taxon>
        <taxon>Mucoromycota</taxon>
        <taxon>Glomeromycotina</taxon>
        <taxon>Glomeromycetes</taxon>
        <taxon>Diversisporales</taxon>
        <taxon>Gigasporaceae</taxon>
        <taxon>Racocetra</taxon>
    </lineage>
</organism>